<comment type="caution">
    <text evidence="1">The sequence shown here is derived from an EMBL/GenBank/DDBJ whole genome shotgun (WGS) entry which is preliminary data.</text>
</comment>
<sequence length="291" mass="33764">MRYINTTGYNPKALKIELQKKNVEIISLSTIQEKKDFLDLAANQIWTKHKAAFEKLSSNKCWFSEAYATVSDFQIEHFRPKKKVQLIRNKDSYTEARTVANNEGYWWLSYELDNFRLAGGKPNQFKGSYFPLQSGSRIGTPLNGSWKLEEPIFIDPCKKEDVELITYDGVEPKEANPDIDSIEHVRARISINLFGLKINKLKNARSKVFEITKNFYNSAELNWNAMNDNIGVNENVYNLAKQNFDNNCSYLVYMLKPNKEFTRMVLAFLIAANQPWVNIYVIDIAKELKFI</sequence>
<dbReference type="Proteomes" id="UP001589562">
    <property type="component" value="Unassembled WGS sequence"/>
</dbReference>
<evidence type="ECO:0000313" key="1">
    <source>
        <dbReference type="EMBL" id="MFB9107516.1"/>
    </source>
</evidence>
<protein>
    <recommendedName>
        <fullName evidence="3">HNH endonuclease</fullName>
    </recommendedName>
</protein>
<dbReference type="EMBL" id="JBHMFE010000008">
    <property type="protein sequence ID" value="MFB9107516.1"/>
    <property type="molecule type" value="Genomic_DNA"/>
</dbReference>
<name>A0ABV5H7T9_9FLAO</name>
<evidence type="ECO:0000313" key="2">
    <source>
        <dbReference type="Proteomes" id="UP001589562"/>
    </source>
</evidence>
<accession>A0ABV5H7T9</accession>
<dbReference type="RefSeq" id="WP_379679561.1">
    <property type="nucleotide sequence ID" value="NZ_JBHMFE010000008.1"/>
</dbReference>
<keyword evidence="2" id="KW-1185">Reference proteome</keyword>
<organism evidence="1 2">
    <name type="scientific">Flavobacterium gyeonganense</name>
    <dbReference type="NCBI Taxonomy" id="1310418"/>
    <lineage>
        <taxon>Bacteria</taxon>
        <taxon>Pseudomonadati</taxon>
        <taxon>Bacteroidota</taxon>
        <taxon>Flavobacteriia</taxon>
        <taxon>Flavobacteriales</taxon>
        <taxon>Flavobacteriaceae</taxon>
        <taxon>Flavobacterium</taxon>
    </lineage>
</organism>
<reference evidence="1 2" key="1">
    <citation type="submission" date="2024-09" db="EMBL/GenBank/DDBJ databases">
        <authorList>
            <person name="Sun Q."/>
            <person name="Mori K."/>
        </authorList>
    </citation>
    <scope>NUCLEOTIDE SEQUENCE [LARGE SCALE GENOMIC DNA]</scope>
    <source>
        <strain evidence="1 2">CECT 8365</strain>
    </source>
</reference>
<proteinExistence type="predicted"/>
<gene>
    <name evidence="1" type="ORF">ACFFVK_02925</name>
</gene>
<evidence type="ECO:0008006" key="3">
    <source>
        <dbReference type="Google" id="ProtNLM"/>
    </source>
</evidence>